<dbReference type="SUPFAM" id="SSF47923">
    <property type="entry name" value="Ypt/Rab-GAP domain of gyp1p"/>
    <property type="match status" value="2"/>
</dbReference>
<dbReference type="PROSITE" id="PS50086">
    <property type="entry name" value="TBC_RABGAP"/>
    <property type="match status" value="1"/>
</dbReference>
<protein>
    <submittedName>
        <fullName evidence="3">TBC1 domain family member 14</fullName>
    </submittedName>
</protein>
<dbReference type="Gene3D" id="1.10.10.750">
    <property type="entry name" value="Ypt/Rab-GAP domain of gyp1p, domain 1"/>
    <property type="match status" value="1"/>
</dbReference>
<accession>A0A6A7G0G3</accession>
<feature type="region of interest" description="Disordered" evidence="1">
    <location>
        <begin position="486"/>
        <end position="508"/>
    </location>
</feature>
<dbReference type="Gene3D" id="1.10.8.270">
    <property type="entry name" value="putative rabgap domain of human tbc1 domain family member 14 like domains"/>
    <property type="match status" value="1"/>
</dbReference>
<feature type="compositionally biased region" description="Low complexity" evidence="1">
    <location>
        <begin position="414"/>
        <end position="452"/>
    </location>
</feature>
<feature type="compositionally biased region" description="Polar residues" evidence="1">
    <location>
        <begin position="555"/>
        <end position="569"/>
    </location>
</feature>
<dbReference type="Pfam" id="PF00566">
    <property type="entry name" value="RabGAP-TBC"/>
    <property type="match status" value="1"/>
</dbReference>
<dbReference type="GO" id="GO:0005096">
    <property type="term" value="F:GTPase activator activity"/>
    <property type="evidence" value="ECO:0007669"/>
    <property type="project" value="TreeGrafter"/>
</dbReference>
<feature type="compositionally biased region" description="Low complexity" evidence="1">
    <location>
        <begin position="1080"/>
        <end position="1095"/>
    </location>
</feature>
<feature type="compositionally biased region" description="Basic and acidic residues" evidence="1">
    <location>
        <begin position="287"/>
        <end position="301"/>
    </location>
</feature>
<feature type="compositionally biased region" description="Low complexity" evidence="1">
    <location>
        <begin position="613"/>
        <end position="636"/>
    </location>
</feature>
<dbReference type="InterPro" id="IPR035969">
    <property type="entry name" value="Rab-GAP_TBC_sf"/>
</dbReference>
<feature type="compositionally biased region" description="Polar residues" evidence="1">
    <location>
        <begin position="1122"/>
        <end position="1141"/>
    </location>
</feature>
<dbReference type="GO" id="GO:0031410">
    <property type="term" value="C:cytoplasmic vesicle"/>
    <property type="evidence" value="ECO:0007669"/>
    <property type="project" value="UniProtKB-ARBA"/>
</dbReference>
<reference evidence="3" key="1">
    <citation type="submission" date="2017-11" db="EMBL/GenBank/DDBJ databases">
        <title>The sensing device of the deep-sea amphipod.</title>
        <authorList>
            <person name="Kobayashi H."/>
            <person name="Nagahama T."/>
            <person name="Arai W."/>
            <person name="Sasagawa Y."/>
            <person name="Umeda M."/>
            <person name="Hayashi T."/>
            <person name="Nikaido I."/>
            <person name="Watanabe H."/>
            <person name="Oguri K."/>
            <person name="Kitazato H."/>
            <person name="Fujioka K."/>
            <person name="Kido Y."/>
            <person name="Takami H."/>
        </authorList>
    </citation>
    <scope>NUCLEOTIDE SEQUENCE</scope>
    <source>
        <tissue evidence="3">Whole body</tissue>
    </source>
</reference>
<feature type="compositionally biased region" description="Low complexity" evidence="1">
    <location>
        <begin position="274"/>
        <end position="286"/>
    </location>
</feature>
<feature type="region of interest" description="Disordered" evidence="1">
    <location>
        <begin position="610"/>
        <end position="636"/>
    </location>
</feature>
<feature type="region of interest" description="Disordered" evidence="1">
    <location>
        <begin position="663"/>
        <end position="686"/>
    </location>
</feature>
<feature type="region of interest" description="Disordered" evidence="1">
    <location>
        <begin position="525"/>
        <end position="590"/>
    </location>
</feature>
<feature type="compositionally biased region" description="Polar residues" evidence="1">
    <location>
        <begin position="302"/>
        <end position="324"/>
    </location>
</feature>
<dbReference type="FunFam" id="1.10.8.270:FF:000008">
    <property type="entry name" value="Putative TBC1 domain family member 14"/>
    <property type="match status" value="1"/>
</dbReference>
<feature type="compositionally biased region" description="Low complexity" evidence="1">
    <location>
        <begin position="670"/>
        <end position="685"/>
    </location>
</feature>
<feature type="compositionally biased region" description="Polar residues" evidence="1">
    <location>
        <begin position="226"/>
        <end position="242"/>
    </location>
</feature>
<feature type="region of interest" description="Disordered" evidence="1">
    <location>
        <begin position="218"/>
        <end position="328"/>
    </location>
</feature>
<dbReference type="Gene3D" id="1.10.472.80">
    <property type="entry name" value="Ypt/Rab-GAP domain of gyp1p, domain 3"/>
    <property type="match status" value="1"/>
</dbReference>
<feature type="region of interest" description="Disordered" evidence="1">
    <location>
        <begin position="414"/>
        <end position="464"/>
    </location>
</feature>
<feature type="compositionally biased region" description="Polar residues" evidence="1">
    <location>
        <begin position="530"/>
        <end position="547"/>
    </location>
</feature>
<dbReference type="EMBL" id="IACT01005145">
    <property type="protein sequence ID" value="LAC24311.1"/>
    <property type="molecule type" value="mRNA"/>
</dbReference>
<dbReference type="SMART" id="SM00164">
    <property type="entry name" value="TBC"/>
    <property type="match status" value="1"/>
</dbReference>
<feature type="compositionally biased region" description="Polar residues" evidence="1">
    <location>
        <begin position="1160"/>
        <end position="1169"/>
    </location>
</feature>
<feature type="region of interest" description="Disordered" evidence="1">
    <location>
        <begin position="1160"/>
        <end position="1190"/>
    </location>
</feature>
<dbReference type="FunFam" id="1.10.472.80:FF:000006">
    <property type="entry name" value="TBC1 domain family member 14"/>
    <property type="match status" value="1"/>
</dbReference>
<feature type="compositionally biased region" description="Low complexity" evidence="1">
    <location>
        <begin position="576"/>
        <end position="590"/>
    </location>
</feature>
<dbReference type="GO" id="GO:0005773">
    <property type="term" value="C:vacuole"/>
    <property type="evidence" value="ECO:0007669"/>
    <property type="project" value="UniProtKB-ARBA"/>
</dbReference>
<evidence type="ECO:0000313" key="3">
    <source>
        <dbReference type="EMBL" id="LAC24311.1"/>
    </source>
</evidence>
<evidence type="ECO:0000256" key="1">
    <source>
        <dbReference type="SAM" id="MobiDB-lite"/>
    </source>
</evidence>
<dbReference type="InterPro" id="IPR000195">
    <property type="entry name" value="Rab-GAP-TBC_dom"/>
</dbReference>
<proteinExistence type="evidence at transcript level"/>
<dbReference type="PANTHER" id="PTHR47219:SF15">
    <property type="entry name" value="TBC1 DOMAIN FAMILY MEMBER 12 ISOFORM X1"/>
    <property type="match status" value="1"/>
</dbReference>
<sequence length="1525" mass="164692">MSAAYNLLSSCSTGEDCDVLSNSCGCDERDSNYDNSQHEEAVQTLQDGGFNYDDGCDNSNALMQSYSDLTFRQTVYADNYQPINDFQRKLSEDCRSSLPVNGTDILDNATRTRKPSSTFSIIENPVLSIDSMQNKKSSLKTSTLVTSLDVSSSDKLQTTLTSLVVNNSSDDFINDSVSEGQPILLASQKLIDAAKDSNNYNESQKPLEKIKMSTANSKWAKPPFNSKANSLGSQTNLNNSLRPKSFHKTRSSAFQSLLSDGDDNADKSKVQRASSLTMNTTNSSSSKKTERQSDWDSKRSISVDNSSEITDSDPTPNCYTNNPGTAELEEPNIQSNLLANFDNTSDYVFKSGLSKQPCPYEFSRSDINENISYGSGKGLFHGVNNQKSLQQTSTSRASCSTPCIADINGQTSFKVPSTSSSSEKFTRSNSSRAFASSKKNSSSTKSKKSSSSCDSNFTSLTRSKSLSGSSISASVFKRKGSESSACLDKAPLTSSERDAVTAKTEETSQRLSSFLSRSIFSWRSKSSTSEENAVSPGSMSKQQTSTPIAAKNMKPSCSINTTTRDTSPNAKAFQPSTTNDKSNNKNLNNITDKTASFNLNANTKKTIHNNYDSGTSSSNINSSSSCSSTSSSSNSSGYSCSSSSSFSSSSSKVVDTIIEQHHEFAPPSPSTSSTSSLSLLRSSNTNGGGGGISNSFSSCKNVPPVSASAAVVTSNAATTSEETSSNATSSWWFFGKGSQKKKNDKSKVSRVGEAGSVGLIMESRPGNLPAKSQHECQQHRQQYQVLLEYNKRKEQQQQQHLQQQLQSRLRQEAETAHNVAVWTEDVIPQWSSKRDSKKCRELWWKGVPSCVRGKVWQLAIGNQLNVSPHLYHMLKKRAEEEKCSPSTSEISCSSQQQQRTPCSCSGCCSTNCNTTKQPPTQAITKLQSPTSSILNTTAAATSSASTTTVNTTISGSTGCYDSNPTPTLLPTRTFPGSAVPQCSNSSSQFYTKEQGSTMQLDYREKAGWERCSSMCNCSGKANTQIIPAEKCCDNNHKQPYDATAKQSFTSPSTCEINDGSSTCNNKTNYHYNDDSSYYASGGNNSNNNNNNSSSNPYHNLASHGNPYSNSSSSVAPRDAVSYRSSTSAEVVTPHDSNYQGNNVVTATSASSRLAHHNNCSYEQQQTESLRASYREASNDTEDSGFSNESSCGGISGSDSCGSGHIYINSGSNFRDGSNVYMNSGSSPSVTSGGSSSSAASSVAAVAVASSNAGGEMQLNSPSANVKSVNSVTVASGVTATGSAASRCSPWSSWQEVAESSDCISLDVSRTFPHLCIFQEGGPFHGPLRSILSSYVRCRPDVGYVQGMSFLAATVLLNMPENDAFVAFANLLNRPLLQAFYSLHHKKMSAYYRTYSTLLTAVLPALSVHLRRLDVTPDLYLLDWVLSLFTHCLPLDVASRLWDIYFRDGDEFLFRAAYGILKLYERELLSQECTTTAAQFLTRLPTNTSEQQLFAAINKISMPAGRRGFAAILSRHELEAKQTSCV</sequence>
<evidence type="ECO:0000259" key="2">
    <source>
        <dbReference type="PROSITE" id="PS50086"/>
    </source>
</evidence>
<name>A0A6A7G0G3_9CRUS</name>
<dbReference type="InterPro" id="IPR050302">
    <property type="entry name" value="Rab_GAP_TBC_domain"/>
</dbReference>
<feature type="domain" description="Rab-GAP TBC" evidence="2">
    <location>
        <begin position="1280"/>
        <end position="1448"/>
    </location>
</feature>
<dbReference type="GO" id="GO:0016192">
    <property type="term" value="P:vesicle-mediated transport"/>
    <property type="evidence" value="ECO:0007669"/>
    <property type="project" value="UniProtKB-ARBA"/>
</dbReference>
<dbReference type="GO" id="GO:0031267">
    <property type="term" value="F:small GTPase binding"/>
    <property type="evidence" value="ECO:0007669"/>
    <property type="project" value="TreeGrafter"/>
</dbReference>
<organism evidence="3">
    <name type="scientific">Hirondellea gigas</name>
    <dbReference type="NCBI Taxonomy" id="1518452"/>
    <lineage>
        <taxon>Eukaryota</taxon>
        <taxon>Metazoa</taxon>
        <taxon>Ecdysozoa</taxon>
        <taxon>Arthropoda</taxon>
        <taxon>Crustacea</taxon>
        <taxon>Multicrustacea</taxon>
        <taxon>Malacostraca</taxon>
        <taxon>Eumalacostraca</taxon>
        <taxon>Peracarida</taxon>
        <taxon>Amphipoda</taxon>
        <taxon>Amphilochidea</taxon>
        <taxon>Lysianassida</taxon>
        <taxon>Lysianassidira</taxon>
        <taxon>Lysianassoidea</taxon>
        <taxon>Lysianassidae</taxon>
        <taxon>Hirondellea</taxon>
    </lineage>
</organism>
<feature type="region of interest" description="Disordered" evidence="1">
    <location>
        <begin position="1078"/>
        <end position="1141"/>
    </location>
</feature>
<dbReference type="PANTHER" id="PTHR47219">
    <property type="entry name" value="RAB GTPASE-ACTIVATING PROTEIN 1-LIKE"/>
    <property type="match status" value="1"/>
</dbReference>
<feature type="compositionally biased region" description="Basic and acidic residues" evidence="1">
    <location>
        <begin position="495"/>
        <end position="508"/>
    </location>
</feature>